<name>A0A5C2S4V9_9APHY</name>
<dbReference type="PANTHER" id="PTHR17583">
    <property type="entry name" value="PHOSPHOINOSITIDE 3-KINASE REGULATORY SUBUNIT 4"/>
    <property type="match status" value="1"/>
</dbReference>
<dbReference type="GO" id="GO:0006623">
    <property type="term" value="P:protein targeting to vacuole"/>
    <property type="evidence" value="ECO:0007669"/>
    <property type="project" value="TreeGrafter"/>
</dbReference>
<dbReference type="InterPro" id="IPR045162">
    <property type="entry name" value="Vps15-like"/>
</dbReference>
<dbReference type="PANTHER" id="PTHR17583:SF0">
    <property type="entry name" value="PHOSPHOINOSITIDE 3-KINASE REGULATORY SUBUNIT 4"/>
    <property type="match status" value="1"/>
</dbReference>
<feature type="region of interest" description="Disordered" evidence="1">
    <location>
        <begin position="1"/>
        <end position="20"/>
    </location>
</feature>
<dbReference type="SUPFAM" id="SSF56112">
    <property type="entry name" value="Protein kinase-like (PK-like)"/>
    <property type="match status" value="1"/>
</dbReference>
<dbReference type="GO" id="GO:0034271">
    <property type="term" value="C:phosphatidylinositol 3-kinase complex, class III, type I"/>
    <property type="evidence" value="ECO:0007669"/>
    <property type="project" value="TreeGrafter"/>
</dbReference>
<dbReference type="GO" id="GO:0071561">
    <property type="term" value="C:nucleus-vacuole junction"/>
    <property type="evidence" value="ECO:0007669"/>
    <property type="project" value="TreeGrafter"/>
</dbReference>
<protein>
    <recommendedName>
        <fullName evidence="4">Protein kinase domain-containing protein</fullName>
    </recommendedName>
</protein>
<dbReference type="InterPro" id="IPR011009">
    <property type="entry name" value="Kinase-like_dom_sf"/>
</dbReference>
<dbReference type="Gene3D" id="1.10.510.10">
    <property type="entry name" value="Transferase(Phosphotransferase) domain 1"/>
    <property type="match status" value="1"/>
</dbReference>
<gene>
    <name evidence="2" type="ORF">L227DRAFT_612749</name>
</gene>
<dbReference type="Proteomes" id="UP000313359">
    <property type="component" value="Unassembled WGS sequence"/>
</dbReference>
<proteinExistence type="predicted"/>
<dbReference type="GO" id="GO:0004674">
    <property type="term" value="F:protein serine/threonine kinase activity"/>
    <property type="evidence" value="ECO:0007669"/>
    <property type="project" value="InterPro"/>
</dbReference>
<dbReference type="STRING" id="1328759.A0A5C2S4V9"/>
<dbReference type="GO" id="GO:0045324">
    <property type="term" value="P:late endosome to vacuole transport"/>
    <property type="evidence" value="ECO:0007669"/>
    <property type="project" value="InterPro"/>
</dbReference>
<dbReference type="AlphaFoldDB" id="A0A5C2S4V9"/>
<keyword evidence="3" id="KW-1185">Reference proteome</keyword>
<evidence type="ECO:0000313" key="2">
    <source>
        <dbReference type="EMBL" id="RPD58652.1"/>
    </source>
</evidence>
<dbReference type="OrthoDB" id="3034543at2759"/>
<accession>A0A5C2S4V9</accession>
<feature type="region of interest" description="Disordered" evidence="1">
    <location>
        <begin position="86"/>
        <end position="105"/>
    </location>
</feature>
<dbReference type="GO" id="GO:0005770">
    <property type="term" value="C:late endosome"/>
    <property type="evidence" value="ECO:0007669"/>
    <property type="project" value="TreeGrafter"/>
</dbReference>
<dbReference type="EMBL" id="ML122274">
    <property type="protein sequence ID" value="RPD58652.1"/>
    <property type="molecule type" value="Genomic_DNA"/>
</dbReference>
<evidence type="ECO:0000256" key="1">
    <source>
        <dbReference type="SAM" id="MobiDB-lite"/>
    </source>
</evidence>
<sequence length="521" mass="56327">MLAELQGRSPLGSCREAQRSTEEDDRRAIWPVFLSVLIDLVGSNPHLLHPHIPVLLKVPSSLLLPVVDAVACPNPGGESTFVFPPVVQSTNGEDRVPTGEDEGSRLRKPGASLSFLRLSPRLTDYAGSRTPTYLPFDDPSFFFDTSGRRSCYIAPERFYTASENPDISAKKSKLASEDGKGKRDGKVTEAMDCFSAGCVIAELLWRTRQLIKQMIAIDPSTRPTFDTLLAYPPNILLPDPNLRDIDFESIPEISPIPPILSVSILSAAAASLVHLHIAYAEILLAHDPRIPSALVALPSLSDLVLFELGPKGCETLKSLTAPLEHVEVDFDDAWVDSTLPESSASDARIPLSRSVEVIPQCVELWLALARLETPDEAKAALIDKTIEAVSAMSTRTSVCPSIHPPSANSHAHLTVPDSAFLRRGSLPASALSSTLGHGRMAPTLQKRGFDASAHRRLRDTRRIAPFASVPPECTGQGYYIFTLPPVGALRFAPAEKRIGVSACNTITPGAFEAGRCTERAA</sequence>
<reference evidence="2" key="1">
    <citation type="journal article" date="2018" name="Genome Biol. Evol.">
        <title>Genomics and development of Lentinus tigrinus, a white-rot wood-decaying mushroom with dimorphic fruiting bodies.</title>
        <authorList>
            <person name="Wu B."/>
            <person name="Xu Z."/>
            <person name="Knudson A."/>
            <person name="Carlson A."/>
            <person name="Chen N."/>
            <person name="Kovaka S."/>
            <person name="LaButti K."/>
            <person name="Lipzen A."/>
            <person name="Pennachio C."/>
            <person name="Riley R."/>
            <person name="Schakwitz W."/>
            <person name="Umezawa K."/>
            <person name="Ohm R.A."/>
            <person name="Grigoriev I.V."/>
            <person name="Nagy L.G."/>
            <person name="Gibbons J."/>
            <person name="Hibbett D."/>
        </authorList>
    </citation>
    <scope>NUCLEOTIDE SEQUENCE [LARGE SCALE GENOMIC DNA]</scope>
    <source>
        <strain evidence="2">ALCF2SS1-6</strain>
    </source>
</reference>
<evidence type="ECO:0008006" key="4">
    <source>
        <dbReference type="Google" id="ProtNLM"/>
    </source>
</evidence>
<organism evidence="2 3">
    <name type="scientific">Lentinus tigrinus ALCF2SS1-6</name>
    <dbReference type="NCBI Taxonomy" id="1328759"/>
    <lineage>
        <taxon>Eukaryota</taxon>
        <taxon>Fungi</taxon>
        <taxon>Dikarya</taxon>
        <taxon>Basidiomycota</taxon>
        <taxon>Agaricomycotina</taxon>
        <taxon>Agaricomycetes</taxon>
        <taxon>Polyporales</taxon>
        <taxon>Polyporaceae</taxon>
        <taxon>Lentinus</taxon>
    </lineage>
</organism>
<dbReference type="GO" id="GO:0034272">
    <property type="term" value="C:phosphatidylinositol 3-kinase complex, class III, type II"/>
    <property type="evidence" value="ECO:0007669"/>
    <property type="project" value="TreeGrafter"/>
</dbReference>
<dbReference type="GO" id="GO:0016236">
    <property type="term" value="P:macroautophagy"/>
    <property type="evidence" value="ECO:0007669"/>
    <property type="project" value="InterPro"/>
</dbReference>
<evidence type="ECO:0000313" key="3">
    <source>
        <dbReference type="Proteomes" id="UP000313359"/>
    </source>
</evidence>
<feature type="compositionally biased region" description="Basic and acidic residues" evidence="1">
    <location>
        <begin position="92"/>
        <end position="105"/>
    </location>
</feature>